<evidence type="ECO:0000256" key="2">
    <source>
        <dbReference type="SAM" id="MobiDB-lite"/>
    </source>
</evidence>
<dbReference type="STRING" id="34508.A0A4U5M359"/>
<reference evidence="4 5" key="1">
    <citation type="journal article" date="2015" name="Genome Biol.">
        <title>Comparative genomics of Steinernema reveals deeply conserved gene regulatory networks.</title>
        <authorList>
            <person name="Dillman A.R."/>
            <person name="Macchietto M."/>
            <person name="Porter C.F."/>
            <person name="Rogers A."/>
            <person name="Williams B."/>
            <person name="Antoshechkin I."/>
            <person name="Lee M.M."/>
            <person name="Goodwin Z."/>
            <person name="Lu X."/>
            <person name="Lewis E.E."/>
            <person name="Goodrich-Blair H."/>
            <person name="Stock S.P."/>
            <person name="Adams B.J."/>
            <person name="Sternberg P.W."/>
            <person name="Mortazavi A."/>
        </authorList>
    </citation>
    <scope>NUCLEOTIDE SEQUENCE [LARGE SCALE GENOMIC DNA]</scope>
    <source>
        <strain evidence="4 5">ALL</strain>
    </source>
</reference>
<evidence type="ECO:0000313" key="5">
    <source>
        <dbReference type="Proteomes" id="UP000298663"/>
    </source>
</evidence>
<organism evidence="4 5">
    <name type="scientific">Steinernema carpocapsae</name>
    <name type="common">Entomopathogenic nematode</name>
    <dbReference type="NCBI Taxonomy" id="34508"/>
    <lineage>
        <taxon>Eukaryota</taxon>
        <taxon>Metazoa</taxon>
        <taxon>Ecdysozoa</taxon>
        <taxon>Nematoda</taxon>
        <taxon>Chromadorea</taxon>
        <taxon>Rhabditida</taxon>
        <taxon>Tylenchina</taxon>
        <taxon>Panagrolaimomorpha</taxon>
        <taxon>Strongyloidoidea</taxon>
        <taxon>Steinernematidae</taxon>
        <taxon>Steinernema</taxon>
    </lineage>
</organism>
<evidence type="ECO:0000256" key="1">
    <source>
        <dbReference type="ARBA" id="ARBA00008155"/>
    </source>
</evidence>
<accession>A0A4U5M359</accession>
<gene>
    <name evidence="4" type="ORF">L596_026994</name>
</gene>
<dbReference type="Proteomes" id="UP000298663">
    <property type="component" value="Unassembled WGS sequence"/>
</dbReference>
<dbReference type="OrthoDB" id="1111734at2759"/>
<dbReference type="EMBL" id="AZBU02000010">
    <property type="protein sequence ID" value="TKR63122.1"/>
    <property type="molecule type" value="Genomic_DNA"/>
</dbReference>
<feature type="region of interest" description="Disordered" evidence="2">
    <location>
        <begin position="1"/>
        <end position="69"/>
    </location>
</feature>
<name>A0A4U5M359_STECR</name>
<protein>
    <recommendedName>
        <fullName evidence="3">Micro-fibrillar-associated protein 1 C-terminal domain-containing protein</fullName>
    </recommendedName>
</protein>
<keyword evidence="5" id="KW-1185">Reference proteome</keyword>
<dbReference type="Pfam" id="PF06991">
    <property type="entry name" value="MFAP1"/>
    <property type="match status" value="1"/>
</dbReference>
<feature type="compositionally biased region" description="Polar residues" evidence="2">
    <location>
        <begin position="25"/>
        <end position="46"/>
    </location>
</feature>
<comment type="similarity">
    <text evidence="1">Belongs to the MFAP1 family.</text>
</comment>
<dbReference type="InterPro" id="IPR009730">
    <property type="entry name" value="MFAP1_C"/>
</dbReference>
<evidence type="ECO:0000313" key="4">
    <source>
        <dbReference type="EMBL" id="TKR63122.1"/>
    </source>
</evidence>
<dbReference type="InterPro" id="IPR033194">
    <property type="entry name" value="MFAP1"/>
</dbReference>
<evidence type="ECO:0000259" key="3">
    <source>
        <dbReference type="Pfam" id="PF06991"/>
    </source>
</evidence>
<sequence>MQVKNFGKSSRSKWTHLTAEDTTDHQGTWATATAQSTKFITKNSGGHKQIFDRPTNKRRRTDGAGSSGH</sequence>
<proteinExistence type="inferred from homology"/>
<feature type="domain" description="Micro-fibrillar-associated protein 1 C-terminal" evidence="3">
    <location>
        <begin position="1"/>
        <end position="22"/>
    </location>
</feature>
<dbReference type="AlphaFoldDB" id="A0A4U5M359"/>
<dbReference type="PANTHER" id="PTHR15327">
    <property type="entry name" value="MICROFIBRIL-ASSOCIATED PROTEIN"/>
    <property type="match status" value="1"/>
</dbReference>
<comment type="caution">
    <text evidence="4">The sequence shown here is derived from an EMBL/GenBank/DDBJ whole genome shotgun (WGS) entry which is preliminary data.</text>
</comment>
<reference evidence="4 5" key="2">
    <citation type="journal article" date="2019" name="G3 (Bethesda)">
        <title>Hybrid Assembly of the Genome of the Entomopathogenic Nematode Steinernema carpocapsae Identifies the X-Chromosome.</title>
        <authorList>
            <person name="Serra L."/>
            <person name="Macchietto M."/>
            <person name="Macias-Munoz A."/>
            <person name="McGill C.J."/>
            <person name="Rodriguez I.M."/>
            <person name="Rodriguez B."/>
            <person name="Murad R."/>
            <person name="Mortazavi A."/>
        </authorList>
    </citation>
    <scope>NUCLEOTIDE SEQUENCE [LARGE SCALE GENOMIC DNA]</scope>
    <source>
        <strain evidence="4 5">ALL</strain>
    </source>
</reference>